<proteinExistence type="predicted"/>
<gene>
    <name evidence="1" type="ORF">MM415B01975_0009</name>
</gene>
<name>A0A6M3IEN2_9ZZZZ</name>
<protein>
    <submittedName>
        <fullName evidence="1">Uncharacterized protein</fullName>
    </submittedName>
</protein>
<dbReference type="AlphaFoldDB" id="A0A6M3IEN2"/>
<accession>A0A6M3IEN2</accession>
<dbReference type="EMBL" id="MT141187">
    <property type="protein sequence ID" value="QJA55875.1"/>
    <property type="molecule type" value="Genomic_DNA"/>
</dbReference>
<reference evidence="1" key="1">
    <citation type="submission" date="2020-03" db="EMBL/GenBank/DDBJ databases">
        <title>The deep terrestrial virosphere.</title>
        <authorList>
            <person name="Holmfeldt K."/>
            <person name="Nilsson E."/>
            <person name="Simone D."/>
            <person name="Lopez-Fernandez M."/>
            <person name="Wu X."/>
            <person name="de Brujin I."/>
            <person name="Lundin D."/>
            <person name="Andersson A."/>
            <person name="Bertilsson S."/>
            <person name="Dopson M."/>
        </authorList>
    </citation>
    <scope>NUCLEOTIDE SEQUENCE</scope>
    <source>
        <strain evidence="1">MM415B01975</strain>
    </source>
</reference>
<sequence>MDKLIKWLNKEIKRCENEIDNDGPFYIIQAEKDAYEKVIEKIYELKGK</sequence>
<organism evidence="1">
    <name type="scientific">viral metagenome</name>
    <dbReference type="NCBI Taxonomy" id="1070528"/>
    <lineage>
        <taxon>unclassified sequences</taxon>
        <taxon>metagenomes</taxon>
        <taxon>organismal metagenomes</taxon>
    </lineage>
</organism>
<evidence type="ECO:0000313" key="1">
    <source>
        <dbReference type="EMBL" id="QJA55875.1"/>
    </source>
</evidence>